<keyword evidence="3" id="KW-0288">FMN</keyword>
<accession>A0A875S1K5</accession>
<dbReference type="Gene3D" id="3.20.20.70">
    <property type="entry name" value="Aldolase class I"/>
    <property type="match status" value="1"/>
</dbReference>
<dbReference type="PANTHER" id="PTHR22893:SF91">
    <property type="entry name" value="NADPH DEHYDROGENASE 2-RELATED"/>
    <property type="match status" value="1"/>
</dbReference>
<dbReference type="InterPro" id="IPR001155">
    <property type="entry name" value="OxRdtase_FMN_N"/>
</dbReference>
<evidence type="ECO:0000256" key="2">
    <source>
        <dbReference type="ARBA" id="ARBA00005979"/>
    </source>
</evidence>
<sequence>MPQALNDSNLFRPLKVGHVLLKNRLVHAPATRFRNSDKFVPTDSMLRYYSERAENNGGLIITEASFPTPEFGLFPNTPVIQTSKQVQGWKQIVKSIHDNGSYVAVQLWNLGRAAPAGLLKQYGINYRGVSNNYADEKTENEAIEAGNPLKALTKTELKWMVAEYVSVAERAINIAGFDLIELHAGHSFLIGEFLRESTNERLDEYGGNLENRVRLVLEIVDALIASVGADHIGIKLTPYIEDQDAQGKASSVKTHTYLLEQLQRRAENGNKLAYIALTQPRMAGDTEKEDFNGEDTTWVIKAWKGIIIRTGAFFHDENYLDLKTDVNENDRTLIGAGRYYTSNPDLADRLKNGYPLTPYDRSTFYTAMSNKGYITWPKFGEKEVSNLTEISNSSPKPLV</sequence>
<evidence type="ECO:0000256" key="3">
    <source>
        <dbReference type="ARBA" id="ARBA00022643"/>
    </source>
</evidence>
<dbReference type="OrthoDB" id="276546at2759"/>
<keyword evidence="3" id="KW-0285">Flavoprotein</keyword>
<name>A0A875S1K5_EENNA</name>
<dbReference type="EMBL" id="CP064812">
    <property type="protein sequence ID" value="QPG73982.1"/>
    <property type="molecule type" value="Genomic_DNA"/>
</dbReference>
<dbReference type="GO" id="GO:0003959">
    <property type="term" value="F:NADPH dehydrogenase activity"/>
    <property type="evidence" value="ECO:0007669"/>
    <property type="project" value="TreeGrafter"/>
</dbReference>
<dbReference type="Pfam" id="PF00724">
    <property type="entry name" value="Oxidored_FMN"/>
    <property type="match status" value="1"/>
</dbReference>
<dbReference type="KEGG" id="bnn:FOA43_001298"/>
<feature type="domain" description="NADH:flavin oxidoreductase/NADH oxidase N-terminal" evidence="4">
    <location>
        <begin position="9"/>
        <end position="355"/>
    </location>
</feature>
<dbReference type="GO" id="GO:0010181">
    <property type="term" value="F:FMN binding"/>
    <property type="evidence" value="ECO:0007669"/>
    <property type="project" value="InterPro"/>
</dbReference>
<comment type="cofactor">
    <cofactor evidence="1">
        <name>FMN</name>
        <dbReference type="ChEBI" id="CHEBI:58210"/>
    </cofactor>
</comment>
<reference evidence="5" key="1">
    <citation type="submission" date="2020-10" db="EMBL/GenBank/DDBJ databases">
        <authorList>
            <person name="Roach M.J.R."/>
        </authorList>
    </citation>
    <scope>NUCLEOTIDE SEQUENCE</scope>
    <source>
        <strain evidence="5">CBS 1945</strain>
    </source>
</reference>
<comment type="similarity">
    <text evidence="2">Belongs to the NADH:flavin oxidoreductase/NADH oxidase family.</text>
</comment>
<dbReference type="InterPro" id="IPR013785">
    <property type="entry name" value="Aldolase_TIM"/>
</dbReference>
<evidence type="ECO:0000259" key="4">
    <source>
        <dbReference type="Pfam" id="PF00724"/>
    </source>
</evidence>
<dbReference type="AlphaFoldDB" id="A0A875S1K5"/>
<proteinExistence type="inferred from homology"/>
<organism evidence="5 6">
    <name type="scientific">Eeniella nana</name>
    <name type="common">Yeast</name>
    <name type="synonym">Brettanomyces nanus</name>
    <dbReference type="NCBI Taxonomy" id="13502"/>
    <lineage>
        <taxon>Eukaryota</taxon>
        <taxon>Fungi</taxon>
        <taxon>Dikarya</taxon>
        <taxon>Ascomycota</taxon>
        <taxon>Saccharomycotina</taxon>
        <taxon>Pichiomycetes</taxon>
        <taxon>Pichiales</taxon>
        <taxon>Pichiaceae</taxon>
        <taxon>Brettanomyces</taxon>
    </lineage>
</organism>
<dbReference type="InterPro" id="IPR045247">
    <property type="entry name" value="Oye-like"/>
</dbReference>
<dbReference type="PANTHER" id="PTHR22893">
    <property type="entry name" value="NADH OXIDOREDUCTASE-RELATED"/>
    <property type="match status" value="1"/>
</dbReference>
<dbReference type="SUPFAM" id="SSF51395">
    <property type="entry name" value="FMN-linked oxidoreductases"/>
    <property type="match status" value="1"/>
</dbReference>
<protein>
    <recommendedName>
        <fullName evidence="4">NADH:flavin oxidoreductase/NADH oxidase N-terminal domain-containing protein</fullName>
    </recommendedName>
</protein>
<gene>
    <name evidence="5" type="ORF">FOA43_001298</name>
</gene>
<dbReference type="Proteomes" id="UP000662931">
    <property type="component" value="Chromosome 1"/>
</dbReference>
<dbReference type="GeneID" id="62194699"/>
<evidence type="ECO:0000313" key="5">
    <source>
        <dbReference type="EMBL" id="QPG73982.1"/>
    </source>
</evidence>
<dbReference type="RefSeq" id="XP_038777547.1">
    <property type="nucleotide sequence ID" value="XM_038921619.1"/>
</dbReference>
<evidence type="ECO:0000256" key="1">
    <source>
        <dbReference type="ARBA" id="ARBA00001917"/>
    </source>
</evidence>
<evidence type="ECO:0000313" key="6">
    <source>
        <dbReference type="Proteomes" id="UP000662931"/>
    </source>
</evidence>
<keyword evidence="6" id="KW-1185">Reference proteome</keyword>